<organism evidence="2 3">
    <name type="scientific">Symbiodinium microadriaticum</name>
    <name type="common">Dinoflagellate</name>
    <name type="synonym">Zooxanthella microadriatica</name>
    <dbReference type="NCBI Taxonomy" id="2951"/>
    <lineage>
        <taxon>Eukaryota</taxon>
        <taxon>Sar</taxon>
        <taxon>Alveolata</taxon>
        <taxon>Dinophyceae</taxon>
        <taxon>Suessiales</taxon>
        <taxon>Symbiodiniaceae</taxon>
        <taxon>Symbiodinium</taxon>
    </lineage>
</organism>
<dbReference type="OrthoDB" id="414293at2759"/>
<evidence type="ECO:0000313" key="2">
    <source>
        <dbReference type="EMBL" id="OLP84836.1"/>
    </source>
</evidence>
<feature type="compositionally biased region" description="Basic and acidic residues" evidence="1">
    <location>
        <begin position="876"/>
        <end position="892"/>
    </location>
</feature>
<proteinExistence type="predicted"/>
<dbReference type="Proteomes" id="UP000186817">
    <property type="component" value="Unassembled WGS sequence"/>
</dbReference>
<feature type="region of interest" description="Disordered" evidence="1">
    <location>
        <begin position="1119"/>
        <end position="1147"/>
    </location>
</feature>
<dbReference type="EMBL" id="LSRX01001014">
    <property type="protein sequence ID" value="OLP84836.1"/>
    <property type="molecule type" value="Genomic_DNA"/>
</dbReference>
<feature type="region of interest" description="Disordered" evidence="1">
    <location>
        <begin position="1076"/>
        <end position="1100"/>
    </location>
</feature>
<evidence type="ECO:0000256" key="1">
    <source>
        <dbReference type="SAM" id="MobiDB-lite"/>
    </source>
</evidence>
<keyword evidence="3" id="KW-1185">Reference proteome</keyword>
<feature type="compositionally biased region" description="Low complexity" evidence="1">
    <location>
        <begin position="1226"/>
        <end position="1236"/>
    </location>
</feature>
<sequence>MFSSHEHPAPVEESVERFRGRSAYAVRMPEELMVSLVNGSKELVFLASTIELLHHEVPVAVVQQAEQDADAANSGVEEEQRRVIPRSLPITHIMMAKLSYTMSSTKGVKDVARTVLRMLVPDQMHLADELPVSHSHIRKCLLKLDALLCLYRRVKAPAGGNLLQIRRCISPDSSPQANYDYFCATEELLIREALPERYPDEDFNPWGGFQHVRRSMLCTTIARGEGSTASKAAKMIHMINVENGGDNLQAYRAEVRGFLSDQGTERGIARNFPSGACGAIHSTVAAQERSWQEVIKVKMMRRASAAEKSRLQLMDQLLDWRWDSLARVLQHCLPLYPILKKYWDPSLFSGDSGSSNAAKSVTEAFADDAHYDLAVWAHHFSCEATSRRLAFFACGAFEALLRDATSNSDIAVLGHLLSRNTAAASRVASISDQCNKVFTTVVLQKVQYTQELPRGFCATFAGYMGQPWHRVKEILKKHIQTVDLLIEQGQMTSLDAVTHELFGPTTTGRDLREFVSSASDTPLHRWPHLFRVAQEYAFVSMSERHTEREHVGVNARNVLIQLLSHQLSAFEVSRLLPQQRWSRLFGYAEEDHFKDVSDNARAEAIYRQAVRDQAASLVPAAQLPSASFRVVHWLKGHLATGTFFSVSKAIFRRLEGTADEESPAPHYSFPTEALFRALKADVQPVVNDRQSVFLSVLDARPEARADARTRLPVTHAANPALAKRSCLVVQRFHDLEVFDGYAGREARISCSNVRVSVLDLACLCHSEQLQAFCADCLIWRTAPAALSLTLGENLNESSSEPPVLRIPDGVLDSIVLLFAKYCEIEKTELLSDIAIRFCSTRKTTLLTSYGSGRNAMRRICASCSATDRCLSRMSAKPKDKGNESEDRSEDGRGAPVNKMSNSERVSWYRQEKRKRQSETKRSKRTFSTAVGSLEETRGHENKDANLTKFMTMKDWCAREMSLKLYATFEDAQRGLPEGERRSVEEVASIHGVTGAVRQRADLGDGDQLDGFYAEPEPRLKRARAQLDLERTMAAEDGWAEKKYVPAVAVRKDLEAEQQLQEKRSTEFTEMAAQIKERNDAKKKEQKEKASQNTPSLSLAKRSMANAITIPGTSMHEVLKRQSQTKESLANEMATALAQEDSASKTDGEHLRVEVAAAIARLEQKMKEDIEMWTAKSKESSHTGESLTQLEKDLAAAMREWHLNVEEHRKKGKLAKKQAIKPSGKKAATAPLPPTAETHPLLGKLKQALTLMSIAEKCLDESCRAVPKPAVGDLGLAELWQIYFYQCETGGARVSCATDWGLPDFRLTLEGTEIMGSILDPAMSMGLILSEAHLRTAAAFLEKQVAAKLWRTTLRDDLLHPKWDQGSAQVMWTQLCCRPHLGEEYCNPCPDSEPEKKCAETRVEDEKAAKVVGKRFLDSDRHKYKIEIPVSLAEDRRYRGKLVAFAEPVFAYIKPSQKGNPKWVMSVFLTKIQFDRTE</sequence>
<comment type="caution">
    <text evidence="2">The sequence shown here is derived from an EMBL/GenBank/DDBJ whole genome shotgun (WGS) entry which is preliminary data.</text>
</comment>
<evidence type="ECO:0000313" key="3">
    <source>
        <dbReference type="Proteomes" id="UP000186817"/>
    </source>
</evidence>
<gene>
    <name evidence="2" type="ORF">AK812_SmicGene34247</name>
</gene>
<reference evidence="2 3" key="1">
    <citation type="submission" date="2016-02" db="EMBL/GenBank/DDBJ databases">
        <title>Genome analysis of coral dinoflagellate symbionts highlights evolutionary adaptations to a symbiotic lifestyle.</title>
        <authorList>
            <person name="Aranda M."/>
            <person name="Li Y."/>
            <person name="Liew Y.J."/>
            <person name="Baumgarten S."/>
            <person name="Simakov O."/>
            <person name="Wilson M."/>
            <person name="Piel J."/>
            <person name="Ashoor H."/>
            <person name="Bougouffa S."/>
            <person name="Bajic V.B."/>
            <person name="Ryu T."/>
            <person name="Ravasi T."/>
            <person name="Bayer T."/>
            <person name="Micklem G."/>
            <person name="Kim H."/>
            <person name="Bhak J."/>
            <person name="Lajeunesse T.C."/>
            <person name="Voolstra C.R."/>
        </authorList>
    </citation>
    <scope>NUCLEOTIDE SEQUENCE [LARGE SCALE GENOMIC DNA]</scope>
    <source>
        <strain evidence="2 3">CCMP2467</strain>
    </source>
</reference>
<feature type="region of interest" description="Disordered" evidence="1">
    <location>
        <begin position="874"/>
        <end position="938"/>
    </location>
</feature>
<accession>A0A1Q9CPJ7</accession>
<feature type="region of interest" description="Disordered" evidence="1">
    <location>
        <begin position="1211"/>
        <end position="1236"/>
    </location>
</feature>
<feature type="compositionally biased region" description="Basic and acidic residues" evidence="1">
    <location>
        <begin position="1076"/>
        <end position="1089"/>
    </location>
</feature>
<name>A0A1Q9CPJ7_SYMMI</name>
<protein>
    <submittedName>
        <fullName evidence="2">Uncharacterized protein</fullName>
    </submittedName>
</protein>